<feature type="coiled-coil region" evidence="1">
    <location>
        <begin position="21"/>
        <end position="48"/>
    </location>
</feature>
<dbReference type="AlphaFoldDB" id="A0A2N9Y3L2"/>
<gene>
    <name evidence="2" type="ORF">BHC47_06045</name>
</gene>
<dbReference type="EMBL" id="MEIV01000053">
    <property type="protein sequence ID" value="PIT62049.1"/>
    <property type="molecule type" value="Genomic_DNA"/>
</dbReference>
<evidence type="ECO:0000256" key="1">
    <source>
        <dbReference type="SAM" id="Coils"/>
    </source>
</evidence>
<dbReference type="RefSeq" id="WP_100117026.1">
    <property type="nucleotide sequence ID" value="NZ_MEIV01000053.1"/>
</dbReference>
<reference evidence="2 3" key="1">
    <citation type="journal article" date="2017" name="MBio">
        <title>Type VI secretion-mediated competition in the bee gut microbiome.</title>
        <authorList>
            <person name="Steele M.I."/>
            <person name="Kwong W.K."/>
            <person name="Powell J.E."/>
            <person name="Whiteley M."/>
            <person name="Moran N.A."/>
        </authorList>
    </citation>
    <scope>NUCLEOTIDE SEQUENCE [LARGE SCALE GENOMIC DNA]</scope>
    <source>
        <strain evidence="2 3">PEB0171</strain>
    </source>
</reference>
<comment type="caution">
    <text evidence="2">The sequence shown here is derived from an EMBL/GenBank/DDBJ whole genome shotgun (WGS) entry which is preliminary data.</text>
</comment>
<sequence>MLQVYSNENTTSPEPVGYLKMMRYEEALQRASDAAEEKKQEILEKLEDDELIDIAGEAFGELYSTKHSDEADKLTNEIVKALVLGCNKDMTVRQLLSHLSLEAEKIVTDYILTHAN</sequence>
<evidence type="ECO:0000313" key="3">
    <source>
        <dbReference type="Proteomes" id="UP000231094"/>
    </source>
</evidence>
<name>A0A2N9Y3L2_9NEIS</name>
<proteinExistence type="predicted"/>
<accession>A0A2N9Y3L2</accession>
<protein>
    <submittedName>
        <fullName evidence="2">Uncharacterized protein</fullName>
    </submittedName>
</protein>
<keyword evidence="1" id="KW-0175">Coiled coil</keyword>
<dbReference type="Proteomes" id="UP000231094">
    <property type="component" value="Unassembled WGS sequence"/>
</dbReference>
<evidence type="ECO:0000313" key="2">
    <source>
        <dbReference type="EMBL" id="PIT62049.1"/>
    </source>
</evidence>
<organism evidence="2 3">
    <name type="scientific">Snodgrassella alvi</name>
    <dbReference type="NCBI Taxonomy" id="1196083"/>
    <lineage>
        <taxon>Bacteria</taxon>
        <taxon>Pseudomonadati</taxon>
        <taxon>Pseudomonadota</taxon>
        <taxon>Betaproteobacteria</taxon>
        <taxon>Neisseriales</taxon>
        <taxon>Neisseriaceae</taxon>
        <taxon>Snodgrassella</taxon>
    </lineage>
</organism>